<accession>A0AAJ3HU70</accession>
<dbReference type="RefSeq" id="WP_064719336.1">
    <property type="nucleotide sequence ID" value="NZ_LXEV01000018.1"/>
</dbReference>
<dbReference type="Proteomes" id="UP000078250">
    <property type="component" value="Unassembled WGS sequence"/>
</dbReference>
<comment type="caution">
    <text evidence="3">The sequence shown here is derived from an EMBL/GenBank/DDBJ whole genome shotgun (WGS) entry which is preliminary data.</text>
</comment>
<dbReference type="PROSITE" id="PS50966">
    <property type="entry name" value="ZF_SWIM"/>
    <property type="match status" value="1"/>
</dbReference>
<evidence type="ECO:0000313" key="3">
    <source>
        <dbReference type="EMBL" id="OAT47844.1"/>
    </source>
</evidence>
<gene>
    <name evidence="3" type="ORF">M997_1344</name>
</gene>
<sequence length="695" mass="79084">MSWQTVYYHYDEDALTVFANAGLLRRARKDLDNEKVALIDADNGQFSSDGQQVTLNAAGIQKASCDCAASGCCKHILAAILWLQTNNTLSNVSSENNVVDAEDILSQAAIEIAEFTPLLPTLLALEPELLIKKTGKPACRTAIKLIEQWEQHTLITEDLGTQLKIQLPDIEEPVIFLQGSGYDGMLSPFSDAQKKAFHLAIIAKLFEQHNQPWPWPDDLAVVNSSKRPLISEELTLINTIEQFIADLLRQGLSHISSNSATQLHLLNMSARAEGLPRLASYLRALSTQVKLLADRHFTMDESRVLRLLAQISAYLFQLSQATPEQLKELRGQLRRQYDDKKASLSLIPIGANWWIAQSGALGATFTFWDSEEKQLLQSTQARPNQLDTLFNRYSVWNNLSLWKQTADKLMRRPFLLQEPRISDEGKLAAIGDSFAQAQADFLDFADYKNLQSELGISHWQDLPDYFAKQTEGFLSPLVLHINSYKPLIWYEVEQCVIWQVSDNHDNSAFLRLYWEGTTQNNLEELRFLTKRELDIVAVTVQPVRRDVNIDLLPTTIWIRKEQGIEMFYLDFDQFPRKKKQSGFMSRIQEYMAKRKRQTAMHHSEPTLAQKFCRPILSVLEAQACTGRALLSEMQKEQLAISKQTAEDLGMTLIAEQLTHYLALTTRNPLALLQLIWLCDNLQQLQSPLPIQLNEE</sequence>
<protein>
    <recommendedName>
        <fullName evidence="2">SWIM-type domain-containing protein</fullName>
    </recommendedName>
</protein>
<evidence type="ECO:0000313" key="4">
    <source>
        <dbReference type="Proteomes" id="UP000078250"/>
    </source>
</evidence>
<evidence type="ECO:0000259" key="2">
    <source>
        <dbReference type="PROSITE" id="PS50966"/>
    </source>
</evidence>
<keyword evidence="1" id="KW-0862">Zinc</keyword>
<reference evidence="3 4" key="1">
    <citation type="submission" date="2016-04" db="EMBL/GenBank/DDBJ databases">
        <title>ATOL: Assembling a taxonomically balanced genome-scale reconstruction of the evolutionary history of the Enterobacteriaceae.</title>
        <authorList>
            <person name="Plunkett G.III."/>
            <person name="Neeno-Eckwall E.C."/>
            <person name="Glasner J.D."/>
            <person name="Perna N.T."/>
        </authorList>
    </citation>
    <scope>NUCLEOTIDE SEQUENCE [LARGE SCALE GENOMIC DNA]</scope>
    <source>
        <strain evidence="3 4">ATCC 700826</strain>
    </source>
</reference>
<dbReference type="InterPro" id="IPR007527">
    <property type="entry name" value="Znf_SWIM"/>
</dbReference>
<feature type="domain" description="SWIM-type" evidence="2">
    <location>
        <begin position="51"/>
        <end position="84"/>
    </location>
</feature>
<name>A0AAJ3HU70_PROHU</name>
<dbReference type="GO" id="GO:0008270">
    <property type="term" value="F:zinc ion binding"/>
    <property type="evidence" value="ECO:0007669"/>
    <property type="project" value="UniProtKB-KW"/>
</dbReference>
<dbReference type="EMBL" id="LXEV01000018">
    <property type="protein sequence ID" value="OAT47844.1"/>
    <property type="molecule type" value="Genomic_DNA"/>
</dbReference>
<keyword evidence="1" id="KW-0479">Metal-binding</keyword>
<proteinExistence type="predicted"/>
<evidence type="ECO:0000256" key="1">
    <source>
        <dbReference type="PROSITE-ProRule" id="PRU00325"/>
    </source>
</evidence>
<dbReference type="AlphaFoldDB" id="A0AAJ3HU70"/>
<keyword evidence="4" id="KW-1185">Reference proteome</keyword>
<organism evidence="3 4">
    <name type="scientific">Proteus hauseri ATCC 700826</name>
    <dbReference type="NCBI Taxonomy" id="1354271"/>
    <lineage>
        <taxon>Bacteria</taxon>
        <taxon>Pseudomonadati</taxon>
        <taxon>Pseudomonadota</taxon>
        <taxon>Gammaproteobacteria</taxon>
        <taxon>Enterobacterales</taxon>
        <taxon>Morganellaceae</taxon>
        <taxon>Proteus</taxon>
    </lineage>
</organism>
<keyword evidence="1" id="KW-0863">Zinc-finger</keyword>